<dbReference type="Pfam" id="PF00702">
    <property type="entry name" value="Hydrolase"/>
    <property type="match status" value="1"/>
</dbReference>
<comment type="cofactor">
    <cofactor evidence="1">
        <name>Mg(2+)</name>
        <dbReference type="ChEBI" id="CHEBI:18420"/>
    </cofactor>
</comment>
<dbReference type="RefSeq" id="WP_068396813.1">
    <property type="nucleotide sequence ID" value="NZ_CP014504.1"/>
</dbReference>
<gene>
    <name evidence="5" type="ORF">AY601_0822</name>
</gene>
<dbReference type="NCBIfam" id="TIGR01549">
    <property type="entry name" value="HAD-SF-IA-v1"/>
    <property type="match status" value="1"/>
</dbReference>
<dbReference type="SFLD" id="SFLDG01129">
    <property type="entry name" value="C1.5:_HAD__Beta-PGM__Phosphata"/>
    <property type="match status" value="1"/>
</dbReference>
<name>A0A127V8W2_9SPHI</name>
<dbReference type="SFLD" id="SFLDS00003">
    <property type="entry name" value="Haloacid_Dehalogenase"/>
    <property type="match status" value="1"/>
</dbReference>
<sequence length="239" mass="26682">MIKGLLFDYGGTIDTNGLHWAVVLKNSYQKFDIQIPKDLFFKAYSFGERSLAIHPIVKPSFTFLQVLRAKIEQQFIFLQENGFEIDKKYIELIASDCNAFARQTVQNAKVILEELAAAYPLVMVSNFYGNLNAVLEDFGIRHLFAEVVESAVAGVRKPDPAIYGLGVKALGFNPEECMVIGDSFSKDIIPAKEIGCRTVWLNGIGWEDDDHLSASNTNGVLADEEIKDFSALKKYLVTT</sequence>
<dbReference type="GO" id="GO:0016791">
    <property type="term" value="F:phosphatase activity"/>
    <property type="evidence" value="ECO:0007669"/>
    <property type="project" value="TreeGrafter"/>
</dbReference>
<keyword evidence="2" id="KW-0479">Metal-binding</keyword>
<dbReference type="PATRIC" id="fig|188932.3.peg.845"/>
<dbReference type="Proteomes" id="UP000071561">
    <property type="component" value="Chromosome"/>
</dbReference>
<dbReference type="GO" id="GO:0044281">
    <property type="term" value="P:small molecule metabolic process"/>
    <property type="evidence" value="ECO:0007669"/>
    <property type="project" value="UniProtKB-ARBA"/>
</dbReference>
<dbReference type="AlphaFoldDB" id="A0A127V8W2"/>
<dbReference type="SUPFAM" id="SSF56784">
    <property type="entry name" value="HAD-like"/>
    <property type="match status" value="1"/>
</dbReference>
<evidence type="ECO:0000313" key="5">
    <source>
        <dbReference type="EMBL" id="AMP97763.1"/>
    </source>
</evidence>
<dbReference type="OrthoDB" id="9797415at2"/>
<dbReference type="InterPro" id="IPR051400">
    <property type="entry name" value="HAD-like_hydrolase"/>
</dbReference>
<proteinExistence type="predicted"/>
<keyword evidence="3" id="KW-0378">Hydrolase</keyword>
<dbReference type="KEGG" id="pcm:AY601_0822"/>
<keyword evidence="4" id="KW-0460">Magnesium</keyword>
<dbReference type="InterPro" id="IPR006439">
    <property type="entry name" value="HAD-SF_hydro_IA"/>
</dbReference>
<evidence type="ECO:0000256" key="3">
    <source>
        <dbReference type="ARBA" id="ARBA00022801"/>
    </source>
</evidence>
<accession>A0A127V8W2</accession>
<evidence type="ECO:0000256" key="1">
    <source>
        <dbReference type="ARBA" id="ARBA00001946"/>
    </source>
</evidence>
<dbReference type="NCBIfam" id="TIGR01509">
    <property type="entry name" value="HAD-SF-IA-v3"/>
    <property type="match status" value="1"/>
</dbReference>
<dbReference type="PANTHER" id="PTHR46470">
    <property type="entry name" value="N-ACYLNEURAMINATE-9-PHOSPHATASE"/>
    <property type="match status" value="1"/>
</dbReference>
<dbReference type="PANTHER" id="PTHR46470:SF2">
    <property type="entry name" value="GLYCERALDEHYDE 3-PHOSPHATE PHOSPHATASE"/>
    <property type="match status" value="1"/>
</dbReference>
<dbReference type="GO" id="GO:0046872">
    <property type="term" value="F:metal ion binding"/>
    <property type="evidence" value="ECO:0007669"/>
    <property type="project" value="UniProtKB-KW"/>
</dbReference>
<organism evidence="5 6">
    <name type="scientific">Pedobacter cryoconitis</name>
    <dbReference type="NCBI Taxonomy" id="188932"/>
    <lineage>
        <taxon>Bacteria</taxon>
        <taxon>Pseudomonadati</taxon>
        <taxon>Bacteroidota</taxon>
        <taxon>Sphingobacteriia</taxon>
        <taxon>Sphingobacteriales</taxon>
        <taxon>Sphingobacteriaceae</taxon>
        <taxon>Pedobacter</taxon>
    </lineage>
</organism>
<evidence type="ECO:0000313" key="6">
    <source>
        <dbReference type="Proteomes" id="UP000071561"/>
    </source>
</evidence>
<dbReference type="InterPro" id="IPR036412">
    <property type="entry name" value="HAD-like_sf"/>
</dbReference>
<evidence type="ECO:0000256" key="2">
    <source>
        <dbReference type="ARBA" id="ARBA00022723"/>
    </source>
</evidence>
<protein>
    <submittedName>
        <fullName evidence="5">Haloacid dehalogenase</fullName>
    </submittedName>
</protein>
<reference evidence="5 6" key="1">
    <citation type="submission" date="2016-03" db="EMBL/GenBank/DDBJ databases">
        <title>Complete genome sequence of Pedobacter cryoconitis PAMC 27485.</title>
        <authorList>
            <person name="Lee J."/>
            <person name="Kim O.-S."/>
        </authorList>
    </citation>
    <scope>NUCLEOTIDE SEQUENCE [LARGE SCALE GENOMIC DNA]</scope>
    <source>
        <strain evidence="5 6">PAMC 27485</strain>
    </source>
</reference>
<keyword evidence="6" id="KW-1185">Reference proteome</keyword>
<dbReference type="Gene3D" id="3.40.50.1000">
    <property type="entry name" value="HAD superfamily/HAD-like"/>
    <property type="match status" value="1"/>
</dbReference>
<evidence type="ECO:0000256" key="4">
    <source>
        <dbReference type="ARBA" id="ARBA00022842"/>
    </source>
</evidence>
<dbReference type="EMBL" id="CP014504">
    <property type="protein sequence ID" value="AMP97763.1"/>
    <property type="molecule type" value="Genomic_DNA"/>
</dbReference>
<dbReference type="InterPro" id="IPR023214">
    <property type="entry name" value="HAD_sf"/>
</dbReference>